<dbReference type="GO" id="GO:0003677">
    <property type="term" value="F:DNA binding"/>
    <property type="evidence" value="ECO:0007669"/>
    <property type="project" value="UniProtKB-UniRule"/>
</dbReference>
<accession>A0AAE9Z6K4</accession>
<keyword evidence="6" id="KW-1185">Reference proteome</keyword>
<evidence type="ECO:0000259" key="4">
    <source>
        <dbReference type="PROSITE" id="PS51755"/>
    </source>
</evidence>
<dbReference type="SUPFAM" id="SSF82171">
    <property type="entry name" value="DPP6 N-terminal domain-like"/>
    <property type="match status" value="1"/>
</dbReference>
<evidence type="ECO:0000313" key="6">
    <source>
        <dbReference type="Proteomes" id="UP000032352"/>
    </source>
</evidence>
<evidence type="ECO:0000256" key="1">
    <source>
        <dbReference type="ARBA" id="ARBA00023125"/>
    </source>
</evidence>
<dbReference type="InterPro" id="IPR011042">
    <property type="entry name" value="6-blade_b-propeller_TolB-like"/>
</dbReference>
<dbReference type="Pfam" id="PF00486">
    <property type="entry name" value="Trans_reg_C"/>
    <property type="match status" value="1"/>
</dbReference>
<dbReference type="RefSeq" id="WP_044840369.1">
    <property type="nucleotide sequence ID" value="NZ_CP059733.1"/>
</dbReference>
<feature type="transmembrane region" description="Helical" evidence="3">
    <location>
        <begin position="143"/>
        <end position="163"/>
    </location>
</feature>
<gene>
    <name evidence="5" type="ORF">SG34_004540</name>
</gene>
<dbReference type="PANTHER" id="PTHR36842:SF1">
    <property type="entry name" value="PROTEIN TOLB"/>
    <property type="match status" value="1"/>
</dbReference>
<reference evidence="5 6" key="1">
    <citation type="journal article" date="2015" name="Genome Announc.">
        <title>Draft Genome Sequences of Marine Isolates of Thalassomonas viridans and Thalassomonas actiniarum.</title>
        <authorList>
            <person name="Olonade I."/>
            <person name="van Zyl L.J."/>
            <person name="Trindade M."/>
        </authorList>
    </citation>
    <scope>NUCLEOTIDE SEQUENCE [LARGE SCALE GENOMIC DNA]</scope>
    <source>
        <strain evidence="5 6">XOM25</strain>
    </source>
</reference>
<feature type="domain" description="OmpR/PhoB-type" evidence="4">
    <location>
        <begin position="4"/>
        <end position="101"/>
    </location>
</feature>
<dbReference type="SMART" id="SM00862">
    <property type="entry name" value="Trans_reg_C"/>
    <property type="match status" value="1"/>
</dbReference>
<dbReference type="CDD" id="cd00383">
    <property type="entry name" value="trans_reg_C"/>
    <property type="match status" value="1"/>
</dbReference>
<name>A0AAE9Z6K4_9GAMM</name>
<keyword evidence="3" id="KW-0472">Membrane</keyword>
<dbReference type="InterPro" id="IPR036388">
    <property type="entry name" value="WH-like_DNA-bd_sf"/>
</dbReference>
<keyword evidence="3" id="KW-1133">Transmembrane helix</keyword>
<dbReference type="AlphaFoldDB" id="A0AAE9Z6K4"/>
<protein>
    <submittedName>
        <fullName evidence="5">Winged helix-turn-helix transcriptional regulator</fullName>
    </submittedName>
</protein>
<organism evidence="5 6">
    <name type="scientific">Thalassomonas viridans</name>
    <dbReference type="NCBI Taxonomy" id="137584"/>
    <lineage>
        <taxon>Bacteria</taxon>
        <taxon>Pseudomonadati</taxon>
        <taxon>Pseudomonadota</taxon>
        <taxon>Gammaproteobacteria</taxon>
        <taxon>Alteromonadales</taxon>
        <taxon>Colwelliaceae</taxon>
        <taxon>Thalassomonas</taxon>
    </lineage>
</organism>
<dbReference type="KEGG" id="tvd:SG34_004540"/>
<dbReference type="GO" id="GO:0000160">
    <property type="term" value="P:phosphorelay signal transduction system"/>
    <property type="evidence" value="ECO:0007669"/>
    <property type="project" value="InterPro"/>
</dbReference>
<dbReference type="Gene3D" id="2.120.10.30">
    <property type="entry name" value="TolB, C-terminal domain"/>
    <property type="match status" value="3"/>
</dbReference>
<sequence length="720" mass="81964">MDNSQVIVLNQWVLDPDTNRLYAEDRSFEVLESKHVMLLAYLAKNPGEVVTREQLMQEVWQNRFIEYTTINSTMSRLRKILGGDTHDYVKTYPGLGYSLVCSVKFLDKADWQAAISGGVTKHELEGALVDASETQERTNIKPVAYSLVALLFLSFVVIAGLIFNPLETPAEELAVDKVEIEPLTYMKGWENAPAISLDQSLLAFDHKPMNDPDLFFQVVIQDRESKQTVSLEPETMNPFWSPQGNELFYISLVDDICEIKKVSVSSGLVLSNSEFVTTCGVGDLFKTAVISSDMSWLYFIAKEDNSSPQIIKRYHLHTKKTETLTVPRGKYKGDVDISLSPDNSQLVFMRWHDDDTQDVMLLILDTGELRTLVEEGDIQDMVVWANSNHHLLFINSKQKTLSIINTKTGRSTPVYHYAGRVGYPKVLSDKEILLTFGDLYTVDVKALDLNDARLNVSTLISSSFKEHSATLFNHEGKERMVFVSSRSGKNQLWLKEDNRLQQLTFFDGTPYLSQLSFSGTGEKVLFDMDDELYVLDIYTKAVTPLSTPTEKVKNFIWQCHSDENLLLNVFEKDAWRLYQFNIQTQQFNQVAENITSIHGYCGESAADSRYYGSVITGGGIYPLMDNWQVDKSEHYFPEVEFSDNRQWGITDKALYRITLKKELYKLDLATKQETPIDLGDINAFYLTVEDNRILLNDLQFADTYIGKVTIPNLSEILAQH</sequence>
<keyword evidence="3" id="KW-0812">Transmembrane</keyword>
<keyword evidence="1 2" id="KW-0238">DNA-binding</keyword>
<evidence type="ECO:0000256" key="3">
    <source>
        <dbReference type="SAM" id="Phobius"/>
    </source>
</evidence>
<evidence type="ECO:0000313" key="5">
    <source>
        <dbReference type="EMBL" id="WDE06203.1"/>
    </source>
</evidence>
<proteinExistence type="predicted"/>
<dbReference type="EMBL" id="CP059733">
    <property type="protein sequence ID" value="WDE06203.1"/>
    <property type="molecule type" value="Genomic_DNA"/>
</dbReference>
<feature type="DNA-binding region" description="OmpR/PhoB-type" evidence="2">
    <location>
        <begin position="4"/>
        <end position="101"/>
    </location>
</feature>
<dbReference type="PROSITE" id="PS51755">
    <property type="entry name" value="OMPR_PHOB"/>
    <property type="match status" value="1"/>
</dbReference>
<evidence type="ECO:0000256" key="2">
    <source>
        <dbReference type="PROSITE-ProRule" id="PRU01091"/>
    </source>
</evidence>
<reference evidence="5 6" key="2">
    <citation type="journal article" date="2022" name="Mar. Drugs">
        <title>Bioassay-Guided Fractionation Leads to the Detection of Cholic Acid Generated by the Rare Thalassomonas sp.</title>
        <authorList>
            <person name="Pheiffer F."/>
            <person name="Schneider Y.K."/>
            <person name="Hansen E.H."/>
            <person name="Andersen J.H."/>
            <person name="Isaksson J."/>
            <person name="Busche T."/>
            <person name="R C."/>
            <person name="Kalinowski J."/>
            <person name="Zyl L.V."/>
            <person name="Trindade M."/>
        </authorList>
    </citation>
    <scope>NUCLEOTIDE SEQUENCE [LARGE SCALE GENOMIC DNA]</scope>
    <source>
        <strain evidence="5 6">XOM25</strain>
    </source>
</reference>
<dbReference type="InterPro" id="IPR016032">
    <property type="entry name" value="Sig_transdc_resp-reg_C-effctor"/>
</dbReference>
<dbReference type="InterPro" id="IPR001867">
    <property type="entry name" value="OmpR/PhoB-type_DNA-bd"/>
</dbReference>
<dbReference type="PANTHER" id="PTHR36842">
    <property type="entry name" value="PROTEIN TOLB HOMOLOG"/>
    <property type="match status" value="1"/>
</dbReference>
<dbReference type="GO" id="GO:0006355">
    <property type="term" value="P:regulation of DNA-templated transcription"/>
    <property type="evidence" value="ECO:0007669"/>
    <property type="project" value="InterPro"/>
</dbReference>
<dbReference type="Proteomes" id="UP000032352">
    <property type="component" value="Chromosome"/>
</dbReference>
<dbReference type="SUPFAM" id="SSF46894">
    <property type="entry name" value="C-terminal effector domain of the bipartite response regulators"/>
    <property type="match status" value="1"/>
</dbReference>
<dbReference type="Gene3D" id="1.10.10.10">
    <property type="entry name" value="Winged helix-like DNA-binding domain superfamily/Winged helix DNA-binding domain"/>
    <property type="match status" value="1"/>
</dbReference>